<keyword evidence="7" id="KW-1185">Reference proteome</keyword>
<dbReference type="Proteomes" id="UP000192731">
    <property type="component" value="Unassembled WGS sequence"/>
</dbReference>
<proteinExistence type="predicted"/>
<dbReference type="CDD" id="cd03283">
    <property type="entry name" value="ABC_MutS-like"/>
    <property type="match status" value="1"/>
</dbReference>
<dbReference type="GO" id="GO:0006298">
    <property type="term" value="P:mismatch repair"/>
    <property type="evidence" value="ECO:0007669"/>
    <property type="project" value="InterPro"/>
</dbReference>
<dbReference type="RefSeq" id="WP_084053079.1">
    <property type="nucleotide sequence ID" value="NZ_FWWT01000017.1"/>
</dbReference>
<dbReference type="GO" id="GO:0140664">
    <property type="term" value="F:ATP-dependent DNA damage sensor activity"/>
    <property type="evidence" value="ECO:0007669"/>
    <property type="project" value="InterPro"/>
</dbReference>
<dbReference type="GO" id="GO:0005524">
    <property type="term" value="F:ATP binding"/>
    <property type="evidence" value="ECO:0007669"/>
    <property type="project" value="UniProtKB-KW"/>
</dbReference>
<dbReference type="InterPro" id="IPR007696">
    <property type="entry name" value="DNA_mismatch_repair_MutS_core"/>
</dbReference>
<dbReference type="GO" id="GO:0005829">
    <property type="term" value="C:cytosol"/>
    <property type="evidence" value="ECO:0007669"/>
    <property type="project" value="TreeGrafter"/>
</dbReference>
<dbReference type="EMBL" id="FWWT01000017">
    <property type="protein sequence ID" value="SMB90183.1"/>
    <property type="molecule type" value="Genomic_DNA"/>
</dbReference>
<evidence type="ECO:0000313" key="7">
    <source>
        <dbReference type="Proteomes" id="UP000192731"/>
    </source>
</evidence>
<dbReference type="PANTHER" id="PTHR11361">
    <property type="entry name" value="DNA MISMATCH REPAIR PROTEIN MUTS FAMILY MEMBER"/>
    <property type="match status" value="1"/>
</dbReference>
<organism evidence="6 7">
    <name type="scientific">Desulfonispora thiosulfatigenes DSM 11270</name>
    <dbReference type="NCBI Taxonomy" id="656914"/>
    <lineage>
        <taxon>Bacteria</taxon>
        <taxon>Bacillati</taxon>
        <taxon>Bacillota</taxon>
        <taxon>Clostridia</taxon>
        <taxon>Eubacteriales</taxon>
        <taxon>Peptococcaceae</taxon>
        <taxon>Desulfonispora</taxon>
    </lineage>
</organism>
<keyword evidence="1" id="KW-0547">Nucleotide-binding</keyword>
<keyword evidence="3" id="KW-0238">DNA-binding</keyword>
<dbReference type="PANTHER" id="PTHR11361:SF99">
    <property type="entry name" value="DNA MISMATCH REPAIR PROTEIN"/>
    <property type="match status" value="1"/>
</dbReference>
<feature type="transmembrane region" description="Helical" evidence="4">
    <location>
        <begin position="32"/>
        <end position="49"/>
    </location>
</feature>
<dbReference type="STRING" id="656914.SAMN00017405_1282"/>
<evidence type="ECO:0000256" key="4">
    <source>
        <dbReference type="SAM" id="Phobius"/>
    </source>
</evidence>
<dbReference type="GO" id="GO:0030983">
    <property type="term" value="F:mismatched DNA binding"/>
    <property type="evidence" value="ECO:0007669"/>
    <property type="project" value="InterPro"/>
</dbReference>
<dbReference type="OrthoDB" id="9802448at2"/>
<dbReference type="AlphaFoldDB" id="A0A1W1VAE5"/>
<feature type="transmembrane region" description="Helical" evidence="4">
    <location>
        <begin position="55"/>
        <end position="72"/>
    </location>
</feature>
<protein>
    <submittedName>
        <fullName evidence="6">MutS domain III</fullName>
    </submittedName>
</protein>
<evidence type="ECO:0000256" key="2">
    <source>
        <dbReference type="ARBA" id="ARBA00022840"/>
    </source>
</evidence>
<dbReference type="InterPro" id="IPR036187">
    <property type="entry name" value="DNA_mismatch_repair_MutS_sf"/>
</dbReference>
<accession>A0A1W1VAE5</accession>
<dbReference type="SMART" id="SM00534">
    <property type="entry name" value="MUTSac"/>
    <property type="match status" value="1"/>
</dbReference>
<dbReference type="SUPFAM" id="SSF52540">
    <property type="entry name" value="P-loop containing nucleoside triphosphate hydrolases"/>
    <property type="match status" value="1"/>
</dbReference>
<evidence type="ECO:0000313" key="6">
    <source>
        <dbReference type="EMBL" id="SMB90183.1"/>
    </source>
</evidence>
<evidence type="ECO:0000256" key="1">
    <source>
        <dbReference type="ARBA" id="ARBA00022741"/>
    </source>
</evidence>
<name>A0A1W1VAE5_DESTI</name>
<dbReference type="InterPro" id="IPR045076">
    <property type="entry name" value="MutS"/>
</dbReference>
<dbReference type="Pfam" id="PF00488">
    <property type="entry name" value="MutS_V"/>
    <property type="match status" value="1"/>
</dbReference>
<dbReference type="InterPro" id="IPR027417">
    <property type="entry name" value="P-loop_NTPase"/>
</dbReference>
<keyword evidence="4" id="KW-0472">Membrane</keyword>
<dbReference type="InterPro" id="IPR000432">
    <property type="entry name" value="DNA_mismatch_repair_MutS_C"/>
</dbReference>
<feature type="domain" description="DNA mismatch repair proteins mutS family" evidence="5">
    <location>
        <begin position="427"/>
        <end position="603"/>
    </location>
</feature>
<evidence type="ECO:0000256" key="3">
    <source>
        <dbReference type="ARBA" id="ARBA00023125"/>
    </source>
</evidence>
<keyword evidence="4" id="KW-1133">Transmembrane helix</keyword>
<dbReference type="Gene3D" id="3.40.50.300">
    <property type="entry name" value="P-loop containing nucleotide triphosphate hydrolases"/>
    <property type="match status" value="1"/>
</dbReference>
<sequence length="603" mass="69641">MKNPEDIYKKKKAKYLDLLKGQSAKINKLSSLRLIIALAGIVNIMFLYMTKNYIPINYILPIYLVLFTYLVVRHNKVKREYEYSCALHSINEDALIRLKGDWKSFKDTGIEFKDDSHSFSSDLDIFGQGSLFQYINTTTTAMGRQTLSKYLTHPCESKDQIITRQEAIKEVSTKLDWRQSFMTEGMMISEKSYKRKNNLIEGLYKFVETKNENYTKPWLIFGVSLLPVISIIFILLYLVNIVPYQIPLLALSMQAFISVFKNKERSKNLNLVYTYKERIKAYSKMLSQIEGENFKSGYLLELKNKLINSDKSTASKQIKKLEKITDNISNRSNLAFIIINILILWDYQCMISLELWKKNSGGKIRNWLETIGEFEALSSLSNIRYDNPSWSTPIIEDKPYHFTAKDLGHPLLGESRVCNDLKIDDLTKVLLITGSNMSGKSTYLRTAGINLVLAYAGAPVCAKEFNCSLFNIYTCMRVSDNLEKNTSSFYAELLRIKEIVDASKNQNVFFLLDEVFKGTNSHDRHEGAKILIKNLLENNAIGLVSTHDLELEVLEKESNKRVRNYHFEEYYKNNQIYFDYKLKQGISTTRNAMYLIKMVGIDG</sequence>
<dbReference type="Pfam" id="PF05192">
    <property type="entry name" value="MutS_III"/>
    <property type="match status" value="1"/>
</dbReference>
<dbReference type="SUPFAM" id="SSF48334">
    <property type="entry name" value="DNA repair protein MutS, domain III"/>
    <property type="match status" value="1"/>
</dbReference>
<gene>
    <name evidence="6" type="ORF">SAMN00017405_1282</name>
</gene>
<reference evidence="6 7" key="1">
    <citation type="submission" date="2017-04" db="EMBL/GenBank/DDBJ databases">
        <authorList>
            <person name="Afonso C.L."/>
            <person name="Miller P.J."/>
            <person name="Scott M.A."/>
            <person name="Spackman E."/>
            <person name="Goraichik I."/>
            <person name="Dimitrov K.M."/>
            <person name="Suarez D.L."/>
            <person name="Swayne D.E."/>
        </authorList>
    </citation>
    <scope>NUCLEOTIDE SEQUENCE [LARGE SCALE GENOMIC DNA]</scope>
    <source>
        <strain evidence="6 7">DSM 11270</strain>
    </source>
</reference>
<evidence type="ECO:0000259" key="5">
    <source>
        <dbReference type="SMART" id="SM00534"/>
    </source>
</evidence>
<keyword evidence="4" id="KW-0812">Transmembrane</keyword>
<feature type="transmembrane region" description="Helical" evidence="4">
    <location>
        <begin position="218"/>
        <end position="238"/>
    </location>
</feature>
<dbReference type="Gene3D" id="1.10.1420.10">
    <property type="match status" value="1"/>
</dbReference>
<keyword evidence="2" id="KW-0067">ATP-binding</keyword>